<dbReference type="EMBL" id="BARU01018293">
    <property type="protein sequence ID" value="GAH54770.1"/>
    <property type="molecule type" value="Genomic_DNA"/>
</dbReference>
<feature type="compositionally biased region" description="Basic and acidic residues" evidence="1">
    <location>
        <begin position="18"/>
        <end position="28"/>
    </location>
</feature>
<reference evidence="2" key="1">
    <citation type="journal article" date="2014" name="Front. Microbiol.">
        <title>High frequency of phylogenetically diverse reductive dehalogenase-homologous genes in deep subseafloor sedimentary metagenomes.</title>
        <authorList>
            <person name="Kawai M."/>
            <person name="Futagami T."/>
            <person name="Toyoda A."/>
            <person name="Takaki Y."/>
            <person name="Nishi S."/>
            <person name="Hori S."/>
            <person name="Arai W."/>
            <person name="Tsubouchi T."/>
            <person name="Morono Y."/>
            <person name="Uchiyama I."/>
            <person name="Ito T."/>
            <person name="Fujiyama A."/>
            <person name="Inagaki F."/>
            <person name="Takami H."/>
        </authorList>
    </citation>
    <scope>NUCLEOTIDE SEQUENCE</scope>
    <source>
        <strain evidence="2">Expedition CK06-06</strain>
    </source>
</reference>
<comment type="caution">
    <text evidence="2">The sequence shown here is derived from an EMBL/GenBank/DDBJ whole genome shotgun (WGS) entry which is preliminary data.</text>
</comment>
<dbReference type="AlphaFoldDB" id="X1HCG3"/>
<evidence type="ECO:0000313" key="2">
    <source>
        <dbReference type="EMBL" id="GAH54770.1"/>
    </source>
</evidence>
<feature type="region of interest" description="Disordered" evidence="1">
    <location>
        <begin position="1"/>
        <end position="28"/>
    </location>
</feature>
<sequence>MSRMTLQNLKKERKRLRSRVEELEKKREAAPPMTTMWNENGEQVSSFQAVNGKVWMIVERAGGSTALHVFKTERVFFSKLVDTIRKDRLVEANVLIMEGDRFLLKQIPWEEIAIRAIRERL</sequence>
<protein>
    <submittedName>
        <fullName evidence="2">Uncharacterized protein</fullName>
    </submittedName>
</protein>
<evidence type="ECO:0000256" key="1">
    <source>
        <dbReference type="SAM" id="MobiDB-lite"/>
    </source>
</evidence>
<proteinExistence type="predicted"/>
<gene>
    <name evidence="2" type="ORF">S03H2_30250</name>
</gene>
<accession>X1HCG3</accession>
<name>X1HCG3_9ZZZZ</name>
<organism evidence="2">
    <name type="scientific">marine sediment metagenome</name>
    <dbReference type="NCBI Taxonomy" id="412755"/>
    <lineage>
        <taxon>unclassified sequences</taxon>
        <taxon>metagenomes</taxon>
        <taxon>ecological metagenomes</taxon>
    </lineage>
</organism>